<dbReference type="RefSeq" id="WP_027844279.1">
    <property type="nucleotide sequence ID" value="NZ_LMTZ01000001.1"/>
</dbReference>
<gene>
    <name evidence="1" type="ORF">BC008_44880</name>
</gene>
<reference evidence="1 2" key="1">
    <citation type="journal article" date="2015" name="Genome Announc.">
        <title>Draft Genome of the Euendolithic (true boring) Cyanobacterium Mastigocoleus testarum strain BC008.</title>
        <authorList>
            <person name="Guida B.S."/>
            <person name="Garcia-Pichel F."/>
        </authorList>
    </citation>
    <scope>NUCLEOTIDE SEQUENCE [LARGE SCALE GENOMIC DNA]</scope>
    <source>
        <strain evidence="1 2">BC008</strain>
    </source>
</reference>
<dbReference type="AlphaFoldDB" id="A0A0V8A157"/>
<comment type="caution">
    <text evidence="1">The sequence shown here is derived from an EMBL/GenBank/DDBJ whole genome shotgun (WGS) entry which is preliminary data.</text>
</comment>
<protein>
    <submittedName>
        <fullName evidence="1">Uncharacterized protein</fullName>
    </submittedName>
</protein>
<evidence type="ECO:0000313" key="1">
    <source>
        <dbReference type="EMBL" id="KST70337.1"/>
    </source>
</evidence>
<evidence type="ECO:0000313" key="2">
    <source>
        <dbReference type="Proteomes" id="UP000053372"/>
    </source>
</evidence>
<accession>A0A0V8A157</accession>
<sequence length="61" mass="7017">MSISSVSDRESQTMVATKLNQSPYKVDQQVKFMHLQAEVDCLLQELKHLQLKRLAANTKQE</sequence>
<dbReference type="EMBL" id="LMTZ01000001">
    <property type="protein sequence ID" value="KST70337.1"/>
    <property type="molecule type" value="Genomic_DNA"/>
</dbReference>
<dbReference type="OrthoDB" id="427201at2"/>
<organism evidence="1 2">
    <name type="scientific">Mastigocoleus testarum BC008</name>
    <dbReference type="NCBI Taxonomy" id="371196"/>
    <lineage>
        <taxon>Bacteria</taxon>
        <taxon>Bacillati</taxon>
        <taxon>Cyanobacteriota</taxon>
        <taxon>Cyanophyceae</taxon>
        <taxon>Nostocales</taxon>
        <taxon>Hapalosiphonaceae</taxon>
        <taxon>Mastigocoleus</taxon>
    </lineage>
</organism>
<proteinExistence type="predicted"/>
<keyword evidence="2" id="KW-1185">Reference proteome</keyword>
<dbReference type="Proteomes" id="UP000053372">
    <property type="component" value="Unassembled WGS sequence"/>
</dbReference>
<name>A0A0V8A157_9CYAN</name>